<dbReference type="AlphaFoldDB" id="A0A1I7IL95"/>
<organism evidence="1 2">
    <name type="scientific">Halomonas korlensis</name>
    <dbReference type="NCBI Taxonomy" id="463301"/>
    <lineage>
        <taxon>Bacteria</taxon>
        <taxon>Pseudomonadati</taxon>
        <taxon>Pseudomonadota</taxon>
        <taxon>Gammaproteobacteria</taxon>
        <taxon>Oceanospirillales</taxon>
        <taxon>Halomonadaceae</taxon>
        <taxon>Halomonas</taxon>
    </lineage>
</organism>
<proteinExistence type="predicted"/>
<reference evidence="2" key="1">
    <citation type="submission" date="2016-10" db="EMBL/GenBank/DDBJ databases">
        <authorList>
            <person name="Varghese N."/>
            <person name="Submissions S."/>
        </authorList>
    </citation>
    <scope>NUCLEOTIDE SEQUENCE [LARGE SCALE GENOMIC DNA]</scope>
    <source>
        <strain evidence="2">CGMCC 1.6981</strain>
    </source>
</reference>
<keyword evidence="2" id="KW-1185">Reference proteome</keyword>
<name>A0A1I7IL95_9GAMM</name>
<protein>
    <submittedName>
        <fullName evidence="1">Uncharacterized protein</fullName>
    </submittedName>
</protein>
<sequence>MTKNQIERNEFLEEVDKRQGFESKWEYLKCVLGGIGDESPEVENSLMDAGSVSFYRTDFDHRKYYYDLAWQDTAHKYSEEVNVYLRKFDFILCHVVESKRKLKYKKFLLSQISKYDIVLLYFYALTIYDHNFLSLLLKIGLLDEVQRDECRFILFDFPSRDQVVAEIASISNRVNKSLKSDVASAAV</sequence>
<evidence type="ECO:0000313" key="1">
    <source>
        <dbReference type="EMBL" id="SFU73678.1"/>
    </source>
</evidence>
<accession>A0A1I7IL95</accession>
<evidence type="ECO:0000313" key="2">
    <source>
        <dbReference type="Proteomes" id="UP000198693"/>
    </source>
</evidence>
<dbReference type="Proteomes" id="UP000198693">
    <property type="component" value="Unassembled WGS sequence"/>
</dbReference>
<dbReference type="EMBL" id="FPBP01000007">
    <property type="protein sequence ID" value="SFU73678.1"/>
    <property type="molecule type" value="Genomic_DNA"/>
</dbReference>
<gene>
    <name evidence="1" type="ORF">SAMN04487955_107109</name>
</gene>